<dbReference type="PANTHER" id="PTHR31169:SF33">
    <property type="entry name" value="CELL DIVISION CYCLE-ASSOCIATED 7-LIKE PROTEIN"/>
    <property type="match status" value="1"/>
</dbReference>
<keyword evidence="13" id="KW-1185">Reference proteome</keyword>
<evidence type="ECO:0000313" key="13">
    <source>
        <dbReference type="Proteomes" id="UP001161247"/>
    </source>
</evidence>
<keyword evidence="6" id="KW-0832">Ubl conjugation</keyword>
<evidence type="ECO:0000256" key="7">
    <source>
        <dbReference type="ARBA" id="ARBA00023015"/>
    </source>
</evidence>
<evidence type="ECO:0000256" key="4">
    <source>
        <dbReference type="ARBA" id="ARBA00022499"/>
    </source>
</evidence>
<evidence type="ECO:0000256" key="10">
    <source>
        <dbReference type="SAM" id="MobiDB-lite"/>
    </source>
</evidence>
<evidence type="ECO:0000259" key="11">
    <source>
        <dbReference type="Pfam" id="PF10497"/>
    </source>
</evidence>
<evidence type="ECO:0000256" key="3">
    <source>
        <dbReference type="ARBA" id="ARBA00022490"/>
    </source>
</evidence>
<evidence type="ECO:0000313" key="12">
    <source>
        <dbReference type="EMBL" id="CAI9108841.1"/>
    </source>
</evidence>
<keyword evidence="9" id="KW-0539">Nucleus</keyword>
<dbReference type="Proteomes" id="UP001161247">
    <property type="component" value="Chromosome 6"/>
</dbReference>
<feature type="compositionally biased region" description="Basic and acidic residues" evidence="10">
    <location>
        <begin position="48"/>
        <end position="81"/>
    </location>
</feature>
<keyword evidence="5" id="KW-0597">Phosphoprotein</keyword>
<keyword evidence="4" id="KW-1017">Isopeptide bond</keyword>
<keyword evidence="8" id="KW-0804">Transcription</keyword>
<feature type="domain" description="Zinc-finger" evidence="11">
    <location>
        <begin position="172"/>
        <end position="268"/>
    </location>
</feature>
<dbReference type="InterPro" id="IPR018866">
    <property type="entry name" value="Znf-4CXXC_R1"/>
</dbReference>
<evidence type="ECO:0000256" key="2">
    <source>
        <dbReference type="ARBA" id="ARBA00004496"/>
    </source>
</evidence>
<protein>
    <submittedName>
        <fullName evidence="12">OLC1v1008539C1</fullName>
    </submittedName>
</protein>
<keyword evidence="3" id="KW-0963">Cytoplasm</keyword>
<dbReference type="GO" id="GO:0005737">
    <property type="term" value="C:cytoplasm"/>
    <property type="evidence" value="ECO:0007669"/>
    <property type="project" value="UniProtKB-SubCell"/>
</dbReference>
<feature type="region of interest" description="Disordered" evidence="10">
    <location>
        <begin position="1"/>
        <end position="86"/>
    </location>
</feature>
<sequence length="311" mass="35079">MANRRSFRLRRNGDENKEESGTMVGGRGGKRQKNGSSSEEEAGFGGDYEEKRAQRMKENMERLKELGISDLSKQLKPEKVPLPKKRAAPLSKFLDLNDPPRRSSRLMIKDPINYSERKPPKEENVKKNVVISIKEGAKPEVYTEEHDKLLGDCKTDWTLGVDGYDGEGGRIYDPYLGKSCHQCRQKTLGHRTRCSNCNLVSGQFCGECLYTRYGENVIEVSENPEWICPVCRGICNCSRCRRKKGWEPTGLIYEKVKSLGFKSVAHYLIQTFRSGPKTEEPINKSADHVSVSLSHADEEDDPVHSSSSVSS</sequence>
<name>A0AAV1DP94_OLDCO</name>
<organism evidence="12 13">
    <name type="scientific">Oldenlandia corymbosa var. corymbosa</name>
    <dbReference type="NCBI Taxonomy" id="529605"/>
    <lineage>
        <taxon>Eukaryota</taxon>
        <taxon>Viridiplantae</taxon>
        <taxon>Streptophyta</taxon>
        <taxon>Embryophyta</taxon>
        <taxon>Tracheophyta</taxon>
        <taxon>Spermatophyta</taxon>
        <taxon>Magnoliopsida</taxon>
        <taxon>eudicotyledons</taxon>
        <taxon>Gunneridae</taxon>
        <taxon>Pentapetalae</taxon>
        <taxon>asterids</taxon>
        <taxon>lamiids</taxon>
        <taxon>Gentianales</taxon>
        <taxon>Rubiaceae</taxon>
        <taxon>Rubioideae</taxon>
        <taxon>Spermacoceae</taxon>
        <taxon>Hedyotis-Oldenlandia complex</taxon>
        <taxon>Oldenlandia</taxon>
    </lineage>
</organism>
<feature type="compositionally biased region" description="Basic and acidic residues" evidence="10">
    <location>
        <begin position="277"/>
        <end position="287"/>
    </location>
</feature>
<dbReference type="PANTHER" id="PTHR31169">
    <property type="entry name" value="OS05G0300700 PROTEIN"/>
    <property type="match status" value="1"/>
</dbReference>
<evidence type="ECO:0000256" key="8">
    <source>
        <dbReference type="ARBA" id="ARBA00023163"/>
    </source>
</evidence>
<feature type="compositionally biased region" description="Basic residues" evidence="10">
    <location>
        <begin position="1"/>
        <end position="10"/>
    </location>
</feature>
<dbReference type="EMBL" id="OX459123">
    <property type="protein sequence ID" value="CAI9108841.1"/>
    <property type="molecule type" value="Genomic_DNA"/>
</dbReference>
<proteinExistence type="predicted"/>
<dbReference type="InterPro" id="IPR040221">
    <property type="entry name" value="CDCA7/CDA7L"/>
</dbReference>
<evidence type="ECO:0000256" key="6">
    <source>
        <dbReference type="ARBA" id="ARBA00022843"/>
    </source>
</evidence>
<evidence type="ECO:0000256" key="1">
    <source>
        <dbReference type="ARBA" id="ARBA00004123"/>
    </source>
</evidence>
<feature type="region of interest" description="Disordered" evidence="10">
    <location>
        <begin position="277"/>
        <end position="311"/>
    </location>
</feature>
<evidence type="ECO:0000256" key="5">
    <source>
        <dbReference type="ARBA" id="ARBA00022553"/>
    </source>
</evidence>
<dbReference type="AlphaFoldDB" id="A0AAV1DP94"/>
<keyword evidence="7" id="KW-0805">Transcription regulation</keyword>
<feature type="compositionally biased region" description="Basic and acidic residues" evidence="10">
    <location>
        <begin position="11"/>
        <end position="20"/>
    </location>
</feature>
<reference evidence="12" key="1">
    <citation type="submission" date="2023-03" db="EMBL/GenBank/DDBJ databases">
        <authorList>
            <person name="Julca I."/>
        </authorList>
    </citation>
    <scope>NUCLEOTIDE SEQUENCE</scope>
</reference>
<evidence type="ECO:0000256" key="9">
    <source>
        <dbReference type="ARBA" id="ARBA00023242"/>
    </source>
</evidence>
<dbReference type="GO" id="GO:0005634">
    <property type="term" value="C:nucleus"/>
    <property type="evidence" value="ECO:0007669"/>
    <property type="project" value="UniProtKB-SubCell"/>
</dbReference>
<gene>
    <name evidence="12" type="ORF">OLC1_LOCUS16844</name>
</gene>
<comment type="subcellular location">
    <subcellularLocation>
        <location evidence="2">Cytoplasm</location>
    </subcellularLocation>
    <subcellularLocation>
        <location evidence="1">Nucleus</location>
    </subcellularLocation>
</comment>
<accession>A0AAV1DP94</accession>
<dbReference type="GO" id="GO:0006355">
    <property type="term" value="P:regulation of DNA-templated transcription"/>
    <property type="evidence" value="ECO:0007669"/>
    <property type="project" value="InterPro"/>
</dbReference>
<dbReference type="Pfam" id="PF10497">
    <property type="entry name" value="zf-4CXXC_R1"/>
    <property type="match status" value="1"/>
</dbReference>